<evidence type="ECO:0000313" key="2">
    <source>
        <dbReference type="Proteomes" id="UP000036932"/>
    </source>
</evidence>
<dbReference type="RefSeq" id="WP_207383575.1">
    <property type="nucleotide sequence ID" value="NZ_LIUT01000001.1"/>
</dbReference>
<accession>A0A0M1P7D2</accession>
<keyword evidence="2" id="KW-1185">Reference proteome</keyword>
<dbReference type="AlphaFoldDB" id="A0A0M1P7D2"/>
<gene>
    <name evidence="1" type="ORF">AM231_15110</name>
</gene>
<dbReference type="EMBL" id="LIUT01000001">
    <property type="protein sequence ID" value="KOR90322.1"/>
    <property type="molecule type" value="Genomic_DNA"/>
</dbReference>
<dbReference type="Proteomes" id="UP000036932">
    <property type="component" value="Unassembled WGS sequence"/>
</dbReference>
<name>A0A0M1P7D2_9BACL</name>
<evidence type="ECO:0000313" key="1">
    <source>
        <dbReference type="EMBL" id="KOR90322.1"/>
    </source>
</evidence>
<sequence>MLRSYKIAAILAVSLLIISVSINIINYKSSKRYEVAVDSALDYFFSNYKVGSINRSLHYVLDHKKIHFGEAGEAFNYFQRDFKELANMHRELTLLYGPIHSYNNYEKISSIGTDNIFDMFLDYSVFFEYLYDNNSESLDVEEEGLYLNFNELEDEVIKGIEIITEITGELERIRSESYKNKNINVKDVLENYMIRSAEYFNTQEVQEKIQVIENINKKLISQAKI</sequence>
<protein>
    <submittedName>
        <fullName evidence="1">Uncharacterized protein</fullName>
    </submittedName>
</protein>
<organism evidence="1 2">
    <name type="scientific">Paenibacillus solani</name>
    <dbReference type="NCBI Taxonomy" id="1705565"/>
    <lineage>
        <taxon>Bacteria</taxon>
        <taxon>Bacillati</taxon>
        <taxon>Bacillota</taxon>
        <taxon>Bacilli</taxon>
        <taxon>Bacillales</taxon>
        <taxon>Paenibacillaceae</taxon>
        <taxon>Paenibacillus</taxon>
    </lineage>
</organism>
<reference evidence="2" key="1">
    <citation type="submission" date="2015-08" db="EMBL/GenBank/DDBJ databases">
        <title>Genome sequencing project for genomic taxonomy and phylogenomics of Bacillus-like bacteria.</title>
        <authorList>
            <person name="Liu B."/>
            <person name="Wang J."/>
            <person name="Zhu Y."/>
            <person name="Liu G."/>
            <person name="Chen Q."/>
            <person name="Chen Z."/>
            <person name="Lan J."/>
            <person name="Che J."/>
            <person name="Ge C."/>
            <person name="Shi H."/>
            <person name="Pan Z."/>
            <person name="Liu X."/>
        </authorList>
    </citation>
    <scope>NUCLEOTIDE SEQUENCE [LARGE SCALE GENOMIC DNA]</scope>
    <source>
        <strain evidence="2">FJAT-22460</strain>
    </source>
</reference>
<dbReference type="PATRIC" id="fig|1705565.3.peg.5078"/>
<proteinExistence type="predicted"/>
<comment type="caution">
    <text evidence="1">The sequence shown here is derived from an EMBL/GenBank/DDBJ whole genome shotgun (WGS) entry which is preliminary data.</text>
</comment>